<evidence type="ECO:0000313" key="3">
    <source>
        <dbReference type="Proteomes" id="UP000242850"/>
    </source>
</evidence>
<evidence type="ECO:0000313" key="2">
    <source>
        <dbReference type="EMBL" id="SEF65190.1"/>
    </source>
</evidence>
<dbReference type="NCBIfam" id="TIGR04336">
    <property type="entry name" value="AmmeMemoSam_B"/>
    <property type="match status" value="1"/>
</dbReference>
<dbReference type="Proteomes" id="UP000242850">
    <property type="component" value="Unassembled WGS sequence"/>
</dbReference>
<dbReference type="RefSeq" id="WP_103895704.1">
    <property type="nucleotide sequence ID" value="NZ_FNUK01000006.1"/>
</dbReference>
<dbReference type="OrthoDB" id="159752at2"/>
<dbReference type="CDD" id="cd07951">
    <property type="entry name" value="ED_3B_N_AMMECR1"/>
    <property type="match status" value="1"/>
</dbReference>
<keyword evidence="3" id="KW-1185">Reference proteome</keyword>
<feature type="domain" description="AMMECR1" evidence="1">
    <location>
        <begin position="295"/>
        <end position="464"/>
    </location>
</feature>
<dbReference type="SUPFAM" id="SSF143447">
    <property type="entry name" value="AMMECR1-like"/>
    <property type="match status" value="1"/>
</dbReference>
<gene>
    <name evidence="2" type="ORF">SAMN05660865_00700</name>
</gene>
<dbReference type="InterPro" id="IPR027485">
    <property type="entry name" value="AMMECR1_N"/>
</dbReference>
<proteinExistence type="predicted"/>
<dbReference type="InterPro" id="IPR004183">
    <property type="entry name" value="Xdiol_dOase_suB"/>
</dbReference>
<dbReference type="InterPro" id="IPR036071">
    <property type="entry name" value="AMMECR1_dom_sf"/>
</dbReference>
<dbReference type="InterPro" id="IPR027623">
    <property type="entry name" value="AmmeMemoSam_A"/>
</dbReference>
<dbReference type="EMBL" id="FNUK01000006">
    <property type="protein sequence ID" value="SEF65190.1"/>
    <property type="molecule type" value="Genomic_DNA"/>
</dbReference>
<dbReference type="NCBIfam" id="TIGR00296">
    <property type="entry name" value="TIGR00296 family protein"/>
    <property type="match status" value="1"/>
</dbReference>
<dbReference type="GO" id="GO:0008198">
    <property type="term" value="F:ferrous iron binding"/>
    <property type="evidence" value="ECO:0007669"/>
    <property type="project" value="InterPro"/>
</dbReference>
<sequence>MPLNSFYLMPHPPIIIPEIGKGEEKLAENTIKACEKIAKDIAFKKTKTIIIITPHGPVFSDAVAISYSNFIKGNLKNFNAPSLNFEFKINKDLTQSIIDLADKSNIPLAIITENSYKEYNIPFILDHGAIVPLYFIAKEYNEFSLVHITYGMISPIKLYEFGILIEKTCQNVGENIAIIASGDLSHKLKNSPYGYDKNGEVFDTLLLDCLKNGDVKSIFTMDNKLIKKASECGLRSIYILLGSLNNFNFQGNILSYEAPFGIGYANIKFDVISKCENKLEVIKHAIKEKITSIRMKEDPYVKLARESLEYYIKNNKYLKIPNYVTDEMLNQKRGVFVSIYKHGELRGCIGTIFPTTNSVAEEIIRNAVESGTNDPRFFPVEEDELDELEFSVDVLMPPEPAKINDLDPKKYGIIVRKGIRTGVLLPNLDGIDTVEKQLEIALKKANISPEENYSIERFEVIRHR</sequence>
<dbReference type="SUPFAM" id="SSF53213">
    <property type="entry name" value="LigB-like"/>
    <property type="match status" value="1"/>
</dbReference>
<dbReference type="PANTHER" id="PTHR13016:SF0">
    <property type="entry name" value="AMME SYNDROME CANDIDATE GENE 1 PROTEIN"/>
    <property type="match status" value="1"/>
</dbReference>
<dbReference type="Pfam" id="PF01871">
    <property type="entry name" value="AMMECR1"/>
    <property type="match status" value="1"/>
</dbReference>
<dbReference type="InterPro" id="IPR002733">
    <property type="entry name" value="AMMECR1_domain"/>
</dbReference>
<dbReference type="PANTHER" id="PTHR13016">
    <property type="entry name" value="AMMECR1 HOMOLOG"/>
    <property type="match status" value="1"/>
</dbReference>
<evidence type="ECO:0000259" key="1">
    <source>
        <dbReference type="PROSITE" id="PS51112"/>
    </source>
</evidence>
<dbReference type="Gene3D" id="3.30.700.20">
    <property type="entry name" value="Hypothetical protein ph0010, domain 1"/>
    <property type="match status" value="1"/>
</dbReference>
<name>A0A1H5TR08_9CLOT</name>
<protein>
    <submittedName>
        <fullName evidence="2">Uncharacterized protein, PH0010 family/AmmeMemoRadiSam system protein A/AmmeMemoRadiSam system protein B</fullName>
    </submittedName>
</protein>
<dbReference type="Gene3D" id="3.40.830.10">
    <property type="entry name" value="LigB-like"/>
    <property type="match status" value="1"/>
</dbReference>
<dbReference type="NCBIfam" id="TIGR04335">
    <property type="entry name" value="AmmeMemoSam_A"/>
    <property type="match status" value="1"/>
</dbReference>
<accession>A0A1H5TR08</accession>
<reference evidence="3" key="1">
    <citation type="submission" date="2016-10" db="EMBL/GenBank/DDBJ databases">
        <authorList>
            <person name="Varghese N."/>
            <person name="Submissions S."/>
        </authorList>
    </citation>
    <scope>NUCLEOTIDE SEQUENCE [LARGE SCALE GENOMIC DNA]</scope>
    <source>
        <strain evidence="3">DSM 5463</strain>
    </source>
</reference>
<dbReference type="Pfam" id="PF02900">
    <property type="entry name" value="LigB"/>
    <property type="match status" value="1"/>
</dbReference>
<dbReference type="InterPro" id="IPR023473">
    <property type="entry name" value="AMMECR1"/>
</dbReference>
<dbReference type="PROSITE" id="PS51112">
    <property type="entry name" value="AMMECR1"/>
    <property type="match status" value="1"/>
</dbReference>
<dbReference type="AlphaFoldDB" id="A0A1H5TR08"/>
<organism evidence="2 3">
    <name type="scientific">Caloramator fervidus</name>
    <dbReference type="NCBI Taxonomy" id="29344"/>
    <lineage>
        <taxon>Bacteria</taxon>
        <taxon>Bacillati</taxon>
        <taxon>Bacillota</taxon>
        <taxon>Clostridia</taxon>
        <taxon>Eubacteriales</taxon>
        <taxon>Clostridiaceae</taxon>
        <taxon>Caloramator</taxon>
    </lineage>
</organism>
<dbReference type="GO" id="GO:0016702">
    <property type="term" value="F:oxidoreductase activity, acting on single donors with incorporation of molecular oxygen, incorporation of two atoms of oxygen"/>
    <property type="evidence" value="ECO:0007669"/>
    <property type="project" value="UniProtKB-ARBA"/>
</dbReference>